<protein>
    <recommendedName>
        <fullName evidence="3">TraB family protein</fullName>
    </recommendedName>
</protein>
<accession>A0A2T0TB89</accession>
<dbReference type="AlphaFoldDB" id="A0A2T0TB89"/>
<organism evidence="1 2">
    <name type="scientific">Spirosoma oryzae</name>
    <dbReference type="NCBI Taxonomy" id="1469603"/>
    <lineage>
        <taxon>Bacteria</taxon>
        <taxon>Pseudomonadati</taxon>
        <taxon>Bacteroidota</taxon>
        <taxon>Cytophagia</taxon>
        <taxon>Cytophagales</taxon>
        <taxon>Cytophagaceae</taxon>
        <taxon>Spirosoma</taxon>
    </lineage>
</organism>
<evidence type="ECO:0000313" key="1">
    <source>
        <dbReference type="EMBL" id="PRY42927.1"/>
    </source>
</evidence>
<dbReference type="EMBL" id="PVTE01000004">
    <property type="protein sequence ID" value="PRY42927.1"/>
    <property type="molecule type" value="Genomic_DNA"/>
</dbReference>
<comment type="caution">
    <text evidence="1">The sequence shown here is derived from an EMBL/GenBank/DDBJ whole genome shotgun (WGS) entry which is preliminary data.</text>
</comment>
<keyword evidence="2" id="KW-1185">Reference proteome</keyword>
<name>A0A2T0TB89_9BACT</name>
<gene>
    <name evidence="1" type="ORF">CLV58_10456</name>
</gene>
<evidence type="ECO:0000313" key="2">
    <source>
        <dbReference type="Proteomes" id="UP000238375"/>
    </source>
</evidence>
<reference evidence="1 2" key="1">
    <citation type="submission" date="2018-03" db="EMBL/GenBank/DDBJ databases">
        <title>Genomic Encyclopedia of Archaeal and Bacterial Type Strains, Phase II (KMG-II): from individual species to whole genera.</title>
        <authorList>
            <person name="Goeker M."/>
        </authorList>
    </citation>
    <scope>NUCLEOTIDE SEQUENCE [LARGE SCALE GENOMIC DNA]</scope>
    <source>
        <strain evidence="1 2">DSM 28354</strain>
    </source>
</reference>
<sequence>MKTLITTTILLLALFVTSYAQKSNRPVEVLMIGTSHSYGKKPVEKFDSIINKAYAFRPDAVFGEWLSGDDYDAIPDYWNKATIEKRLAYLKSRPYVDATEADKQIRESYKLLRKHPNFHQVRMKLARALYLKRDFGNAAYQLYRLDRARPAFGDEEKTAYLTILGVPDSLYRNRTNEYHNILFPLIDKLDQDKILPMDSQRHDVAWSEAWGKADSLVRIWEKGLDSTSVDGKRYSALQKRTRELEAAGNKAAQAGMATVAFNSPEGDEYLNIVNFYGARRMFGAAGFPEAALNEMLRQWQFRNDDMAHNVVNRARAAGAKRVVVGVGANHRKIMVDILRTIPGVTVYEFNSYDGK</sequence>
<proteinExistence type="predicted"/>
<evidence type="ECO:0008006" key="3">
    <source>
        <dbReference type="Google" id="ProtNLM"/>
    </source>
</evidence>
<dbReference type="RefSeq" id="WP_245882227.1">
    <property type="nucleotide sequence ID" value="NZ_PVTE01000004.1"/>
</dbReference>
<dbReference type="Proteomes" id="UP000238375">
    <property type="component" value="Unassembled WGS sequence"/>
</dbReference>